<dbReference type="InterPro" id="IPR007569">
    <property type="entry name" value="DUF559"/>
</dbReference>
<feature type="domain" description="DUF559" evidence="1">
    <location>
        <begin position="212"/>
        <end position="269"/>
    </location>
</feature>
<organism evidence="2 3">
    <name type="scientific">Microbacterium schleiferi</name>
    <dbReference type="NCBI Taxonomy" id="69362"/>
    <lineage>
        <taxon>Bacteria</taxon>
        <taxon>Bacillati</taxon>
        <taxon>Actinomycetota</taxon>
        <taxon>Actinomycetes</taxon>
        <taxon>Micrococcales</taxon>
        <taxon>Microbacteriaceae</taxon>
        <taxon>Microbacterium</taxon>
    </lineage>
</organism>
<accession>A0ABU7V1R9</accession>
<dbReference type="EMBL" id="JAZHOV010000001">
    <property type="protein sequence ID" value="MEF2253637.1"/>
    <property type="molecule type" value="Genomic_DNA"/>
</dbReference>
<protein>
    <submittedName>
        <fullName evidence="2">DUF559 domain-containing protein</fullName>
    </submittedName>
</protein>
<evidence type="ECO:0000313" key="2">
    <source>
        <dbReference type="EMBL" id="MEF2253637.1"/>
    </source>
</evidence>
<reference evidence="2 3" key="1">
    <citation type="submission" date="2024-01" db="EMBL/GenBank/DDBJ databases">
        <title>the genome sequence of strain Microbacterium schleiferi NBRC 15075.</title>
        <authorList>
            <person name="Ding Y."/>
            <person name="Zhang G."/>
        </authorList>
    </citation>
    <scope>NUCLEOTIDE SEQUENCE [LARGE SCALE GENOMIC DNA]</scope>
    <source>
        <strain evidence="2 3">NBRC 15075</strain>
    </source>
</reference>
<gene>
    <name evidence="2" type="ORF">V2V91_00630</name>
</gene>
<dbReference type="Pfam" id="PF04480">
    <property type="entry name" value="DUF559"/>
    <property type="match status" value="1"/>
</dbReference>
<comment type="caution">
    <text evidence="2">The sequence shown here is derived from an EMBL/GenBank/DDBJ whole genome shotgun (WGS) entry which is preliminary data.</text>
</comment>
<dbReference type="SUPFAM" id="SSF52980">
    <property type="entry name" value="Restriction endonuclease-like"/>
    <property type="match status" value="1"/>
</dbReference>
<dbReference type="Gene3D" id="3.40.960.10">
    <property type="entry name" value="VSR Endonuclease"/>
    <property type="match status" value="1"/>
</dbReference>
<dbReference type="InterPro" id="IPR011335">
    <property type="entry name" value="Restrct_endonuc-II-like"/>
</dbReference>
<evidence type="ECO:0000313" key="3">
    <source>
        <dbReference type="Proteomes" id="UP001351900"/>
    </source>
</evidence>
<evidence type="ECO:0000259" key="1">
    <source>
        <dbReference type="Pfam" id="PF04480"/>
    </source>
</evidence>
<name>A0ABU7V1R9_9MICO</name>
<sequence>MGELARWVDGCGGAAHSRSVAAAGFTVHVVRTAIALGALERVRRSWLVRPGCDPARRTAAATGGRLTCLSAASALGLWTPLHDEVHVAVAPTASRVRAPRVRLHWGSGPAPTSATHTDDPLVNVLFHVARCVPLAEAAAVWESALRSCRTDRRILERVQWGSERARQLASVASLLSDSGIETHFVHLMRSIGVTVAQQVWVDGHPLDGLIGDRLVVQLDGFAHHQASDRRRDLRADTRLALRGFTVLRFDYHQILFDPEYVTSTITDAIAQGLHRQPLASRRSVFSRR</sequence>
<keyword evidence="3" id="KW-1185">Reference proteome</keyword>
<dbReference type="Proteomes" id="UP001351900">
    <property type="component" value="Unassembled WGS sequence"/>
</dbReference>
<proteinExistence type="predicted"/>